<dbReference type="PANTHER" id="PTHR30035:SF3">
    <property type="entry name" value="INTERMEMBRANE PHOSPHOLIPID TRANSPORT SYSTEM LIPOPROTEIN MLAA"/>
    <property type="match status" value="1"/>
</dbReference>
<dbReference type="AlphaFoldDB" id="A0A3B0YLF5"/>
<organism evidence="2">
    <name type="scientific">hydrothermal vent metagenome</name>
    <dbReference type="NCBI Taxonomy" id="652676"/>
    <lineage>
        <taxon>unclassified sequences</taxon>
        <taxon>metagenomes</taxon>
        <taxon>ecological metagenomes</taxon>
    </lineage>
</organism>
<sequence>MYQNKNGLKMSQKKQLKAGVFGVLSVLLQACATTSPYDEVSDPLESVNRVMFKFNDKLDRVLLKPVAEYYKDYMPDPVRTGVGNFFGNIYEPIVIVNGVLQWKPKQAANDTMRFGFNTVFGIAGLIDVSTPWGMEKHDEDFGQTFGAWGFGEGWYLVLPLLGPSTLRDAAGLPPTWLLDPIKYQTNGWVRLGAYSLLTVNERAKLLSASQILDAGSIDAYLQVRTAYRQIRWFDIHDGNPPEPDFFDDELFAD</sequence>
<keyword evidence="2" id="KW-0449">Lipoprotein</keyword>
<dbReference type="PRINTS" id="PR01805">
    <property type="entry name" value="VACJLIPOPROT"/>
</dbReference>
<dbReference type="InterPro" id="IPR007428">
    <property type="entry name" value="MlaA"/>
</dbReference>
<accession>A0A3B0YLF5</accession>
<dbReference type="GO" id="GO:0120010">
    <property type="term" value="P:intermembrane phospholipid transfer"/>
    <property type="evidence" value="ECO:0007669"/>
    <property type="project" value="TreeGrafter"/>
</dbReference>
<gene>
    <name evidence="2" type="ORF">MNBD_GAMMA15-1699</name>
</gene>
<dbReference type="EMBL" id="UOFN01000059">
    <property type="protein sequence ID" value="VAW76387.1"/>
    <property type="molecule type" value="Genomic_DNA"/>
</dbReference>
<protein>
    <submittedName>
        <fullName evidence="2">Outer-membrane-phospholipid-binding lipoprotein MlaA</fullName>
    </submittedName>
</protein>
<dbReference type="GO" id="GO:0016020">
    <property type="term" value="C:membrane"/>
    <property type="evidence" value="ECO:0007669"/>
    <property type="project" value="InterPro"/>
</dbReference>
<keyword evidence="1" id="KW-0732">Signal</keyword>
<name>A0A3B0YLF5_9ZZZZ</name>
<dbReference type="PANTHER" id="PTHR30035">
    <property type="entry name" value="LIPOPROTEIN VACJ-RELATED"/>
    <property type="match status" value="1"/>
</dbReference>
<dbReference type="PROSITE" id="PS51257">
    <property type="entry name" value="PROKAR_LIPOPROTEIN"/>
    <property type="match status" value="1"/>
</dbReference>
<evidence type="ECO:0000313" key="2">
    <source>
        <dbReference type="EMBL" id="VAW76387.1"/>
    </source>
</evidence>
<proteinExistence type="predicted"/>
<reference evidence="2" key="1">
    <citation type="submission" date="2018-06" db="EMBL/GenBank/DDBJ databases">
        <authorList>
            <person name="Zhirakovskaya E."/>
        </authorList>
    </citation>
    <scope>NUCLEOTIDE SEQUENCE</scope>
</reference>
<dbReference type="Pfam" id="PF04333">
    <property type="entry name" value="MlaA"/>
    <property type="match status" value="1"/>
</dbReference>
<evidence type="ECO:0000256" key="1">
    <source>
        <dbReference type="ARBA" id="ARBA00022729"/>
    </source>
</evidence>